<dbReference type="Proteomes" id="UP001176961">
    <property type="component" value="Unassembled WGS sequence"/>
</dbReference>
<organism evidence="9 10">
    <name type="scientific">Cylicocyclus nassatus</name>
    <name type="common">Nematode worm</name>
    <dbReference type="NCBI Taxonomy" id="53992"/>
    <lineage>
        <taxon>Eukaryota</taxon>
        <taxon>Metazoa</taxon>
        <taxon>Ecdysozoa</taxon>
        <taxon>Nematoda</taxon>
        <taxon>Chromadorea</taxon>
        <taxon>Rhabditida</taxon>
        <taxon>Rhabditina</taxon>
        <taxon>Rhabditomorpha</taxon>
        <taxon>Strongyloidea</taxon>
        <taxon>Strongylidae</taxon>
        <taxon>Cylicocyclus</taxon>
    </lineage>
</organism>
<dbReference type="AlphaFoldDB" id="A0AA36DKJ1"/>
<dbReference type="GO" id="GO:0008278">
    <property type="term" value="C:cohesin complex"/>
    <property type="evidence" value="ECO:0007669"/>
    <property type="project" value="InterPro"/>
</dbReference>
<dbReference type="InterPro" id="IPR006909">
    <property type="entry name" value="Rad21/Rec8_C_eu"/>
</dbReference>
<comment type="caution">
    <text evidence="9">The sequence shown here is derived from an EMBL/GenBank/DDBJ whole genome shotgun (WGS) entry which is preliminary data.</text>
</comment>
<keyword evidence="4" id="KW-0158">Chromosome</keyword>
<dbReference type="PANTHER" id="PTHR12585">
    <property type="entry name" value="SCC1 / RAD21 FAMILY MEMBER"/>
    <property type="match status" value="1"/>
</dbReference>
<gene>
    <name evidence="9" type="ORF">CYNAS_LOCUS56</name>
</gene>
<feature type="region of interest" description="Disordered" evidence="6">
    <location>
        <begin position="410"/>
        <end position="431"/>
    </location>
</feature>
<evidence type="ECO:0000313" key="10">
    <source>
        <dbReference type="Proteomes" id="UP001176961"/>
    </source>
</evidence>
<dbReference type="InterPro" id="IPR039781">
    <property type="entry name" value="Rad21/Rec8-like"/>
</dbReference>
<evidence type="ECO:0000259" key="8">
    <source>
        <dbReference type="Pfam" id="PF04825"/>
    </source>
</evidence>
<dbReference type="CDD" id="cd21792">
    <property type="entry name" value="Rad21_Rec8_M_NXP1-like"/>
    <property type="match status" value="1"/>
</dbReference>
<dbReference type="InterPro" id="IPR023093">
    <property type="entry name" value="ScpA-like_C"/>
</dbReference>
<dbReference type="GO" id="GO:0003682">
    <property type="term" value="F:chromatin binding"/>
    <property type="evidence" value="ECO:0007669"/>
    <property type="project" value="TreeGrafter"/>
</dbReference>
<evidence type="ECO:0000313" key="9">
    <source>
        <dbReference type="EMBL" id="CAJ0588073.1"/>
    </source>
</evidence>
<comment type="subcellular location">
    <subcellularLocation>
        <location evidence="2">Chromosome</location>
    </subcellularLocation>
    <subcellularLocation>
        <location evidence="1">Nucleus</location>
    </subcellularLocation>
</comment>
<dbReference type="SUPFAM" id="SSF46785">
    <property type="entry name" value="Winged helix' DNA-binding domain"/>
    <property type="match status" value="1"/>
</dbReference>
<proteinExistence type="inferred from homology"/>
<dbReference type="EMBL" id="CATQJL010000001">
    <property type="protein sequence ID" value="CAJ0588073.1"/>
    <property type="molecule type" value="Genomic_DNA"/>
</dbReference>
<accession>A0AA36DKJ1</accession>
<dbReference type="GO" id="GO:1990414">
    <property type="term" value="P:replication-born double-strand break repair via sister chromatid exchange"/>
    <property type="evidence" value="ECO:0007669"/>
    <property type="project" value="TreeGrafter"/>
</dbReference>
<keyword evidence="5" id="KW-0539">Nucleus</keyword>
<evidence type="ECO:0000256" key="5">
    <source>
        <dbReference type="ARBA" id="ARBA00023242"/>
    </source>
</evidence>
<dbReference type="Pfam" id="PF04825">
    <property type="entry name" value="Rad21_Rec8_N"/>
    <property type="match status" value="1"/>
</dbReference>
<dbReference type="InterPro" id="IPR049589">
    <property type="entry name" value="NXP1_M-like"/>
</dbReference>
<comment type="similarity">
    <text evidence="3">Belongs to the rad21 family.</text>
</comment>
<dbReference type="GO" id="GO:0005634">
    <property type="term" value="C:nucleus"/>
    <property type="evidence" value="ECO:0007669"/>
    <property type="project" value="UniProtKB-SubCell"/>
</dbReference>
<name>A0AA36DKJ1_CYLNA</name>
<evidence type="ECO:0000256" key="4">
    <source>
        <dbReference type="ARBA" id="ARBA00022454"/>
    </source>
</evidence>
<evidence type="ECO:0000256" key="1">
    <source>
        <dbReference type="ARBA" id="ARBA00004123"/>
    </source>
</evidence>
<sequence>MHLNRLHPMFYAQFVLSKKGPLARIWLAAHWERKLSKAQICETNLQDAVNEIVKLKVKMALRTTGHLLLGIVRIYSRKVKYLLADCNETYLGIRTAFRSGRVEMVDEKGTGRNAISVPEVYRDFNSILPDLDETIFENHLQINQSRVGDITLLEEQIPAQYFLDATYENDDFDDFGDSSLEASLFGTDINFCDFPALPDVEETSGVEQQRDDSEFVDAKVGDAREATPFLDVVAPSRNDEVFFYTRSNVENVELDPYGYEGAGIDREESFVLETLEANTSDRRECRRKQRRLIVDEHKSIAVEAMKANMAEYSDTLQTLELAPPTCHLMRLKESSSVEKLFQFPGCASLRAAPLLRLYQSHLRMQLRDTEDCEIRKDMGMSDELINEEGPLHLGVEHSSPFFEGISSEQSTLTVDQRREDEEDGEETSRDVHRVDRRLKHKQNVLSLIATRLRSANQTQILFHDLMTRNVTRKAAARNFFILLELVGLRAVNVMQQGCYHDIFISAGPNIAQVMAQ</sequence>
<feature type="domain" description="Rad21/Rec8-like protein N-terminal" evidence="8">
    <location>
        <begin position="9"/>
        <end position="108"/>
    </location>
</feature>
<evidence type="ECO:0000256" key="3">
    <source>
        <dbReference type="ARBA" id="ARBA00009870"/>
    </source>
</evidence>
<evidence type="ECO:0000256" key="2">
    <source>
        <dbReference type="ARBA" id="ARBA00004286"/>
    </source>
</evidence>
<feature type="domain" description="Rad21/Rec8-like protein C-terminal eukaryotic" evidence="7">
    <location>
        <begin position="458"/>
        <end position="509"/>
    </location>
</feature>
<keyword evidence="10" id="KW-1185">Reference proteome</keyword>
<dbReference type="InterPro" id="IPR036390">
    <property type="entry name" value="WH_DNA-bd_sf"/>
</dbReference>
<dbReference type="InterPro" id="IPR006910">
    <property type="entry name" value="Rad21_Rec8_N"/>
</dbReference>
<dbReference type="GO" id="GO:0007062">
    <property type="term" value="P:sister chromatid cohesion"/>
    <property type="evidence" value="ECO:0007669"/>
    <property type="project" value="InterPro"/>
</dbReference>
<dbReference type="Pfam" id="PF04824">
    <property type="entry name" value="Rad21_Rec8"/>
    <property type="match status" value="1"/>
</dbReference>
<evidence type="ECO:0000256" key="6">
    <source>
        <dbReference type="SAM" id="MobiDB-lite"/>
    </source>
</evidence>
<protein>
    <submittedName>
        <fullName evidence="9">Uncharacterized protein</fullName>
    </submittedName>
</protein>
<reference evidence="9" key="1">
    <citation type="submission" date="2023-07" db="EMBL/GenBank/DDBJ databases">
        <authorList>
            <consortium name="CYATHOMIX"/>
        </authorList>
    </citation>
    <scope>NUCLEOTIDE SEQUENCE</scope>
    <source>
        <strain evidence="9">N/A</strain>
    </source>
</reference>
<dbReference type="Gene3D" id="1.10.10.580">
    <property type="entry name" value="Structural maintenance of chromosome 1. Chain E"/>
    <property type="match status" value="1"/>
</dbReference>
<dbReference type="PANTHER" id="PTHR12585:SF69">
    <property type="entry name" value="FI11703P"/>
    <property type="match status" value="1"/>
</dbReference>
<evidence type="ECO:0000259" key="7">
    <source>
        <dbReference type="Pfam" id="PF04824"/>
    </source>
</evidence>